<dbReference type="InterPro" id="IPR000560">
    <property type="entry name" value="His_Pase_clade-2"/>
</dbReference>
<accession>A0ABQ2ZH87</accession>
<dbReference type="Gene3D" id="3.40.50.1240">
    <property type="entry name" value="Phosphoglycerate mutase-like"/>
    <property type="match status" value="1"/>
</dbReference>
<feature type="signal peptide" evidence="14">
    <location>
        <begin position="1"/>
        <end position="25"/>
    </location>
</feature>
<proteinExistence type="inferred from homology"/>
<dbReference type="Pfam" id="PF00328">
    <property type="entry name" value="His_Phos_2"/>
    <property type="match status" value="1"/>
</dbReference>
<reference evidence="16" key="1">
    <citation type="journal article" date="2019" name="Int. J. Syst. Evol. Microbiol.">
        <title>The Global Catalogue of Microorganisms (GCM) 10K type strain sequencing project: providing services to taxonomists for standard genome sequencing and annotation.</title>
        <authorList>
            <consortium name="The Broad Institute Genomics Platform"/>
            <consortium name="The Broad Institute Genome Sequencing Center for Infectious Disease"/>
            <person name="Wu L."/>
            <person name="Ma J."/>
        </authorList>
    </citation>
    <scope>NUCLEOTIDE SEQUENCE [LARGE SCALE GENOMIC DNA]</scope>
    <source>
        <strain evidence="16">JCM 4594</strain>
    </source>
</reference>
<evidence type="ECO:0000256" key="11">
    <source>
        <dbReference type="ARBA" id="ARBA00043671"/>
    </source>
</evidence>
<dbReference type="PANTHER" id="PTHR20963:SF8">
    <property type="entry name" value="MULTIPLE INOSITOL POLYPHOSPHATE PHOSPHATASE 1"/>
    <property type="match status" value="1"/>
</dbReference>
<comment type="similarity">
    <text evidence="2">Belongs to the histidine acid phosphatase family. MINPP1 subfamily.</text>
</comment>
<evidence type="ECO:0000256" key="9">
    <source>
        <dbReference type="ARBA" id="ARBA00031642"/>
    </source>
</evidence>
<dbReference type="InterPro" id="IPR029033">
    <property type="entry name" value="His_PPase_superfam"/>
</dbReference>
<evidence type="ECO:0000256" key="10">
    <source>
        <dbReference type="ARBA" id="ARBA00043668"/>
    </source>
</evidence>
<evidence type="ECO:0000256" key="12">
    <source>
        <dbReference type="ARBA" id="ARBA00043691"/>
    </source>
</evidence>
<dbReference type="EMBL" id="BMUU01000001">
    <property type="protein sequence ID" value="GGY16381.1"/>
    <property type="molecule type" value="Genomic_DNA"/>
</dbReference>
<protein>
    <recommendedName>
        <fullName evidence="5">Multiple inositol polyphosphate phosphatase 1</fullName>
        <ecNumber evidence="4">3.1.3.62</ecNumber>
        <ecNumber evidence="3">3.1.3.80</ecNumber>
    </recommendedName>
    <alternativeName>
        <fullName evidence="9">2,3-bisphosphoglycerate 3-phosphatase</fullName>
    </alternativeName>
</protein>
<evidence type="ECO:0000256" key="7">
    <source>
        <dbReference type="ARBA" id="ARBA00022801"/>
    </source>
</evidence>
<evidence type="ECO:0000256" key="4">
    <source>
        <dbReference type="ARBA" id="ARBA00013040"/>
    </source>
</evidence>
<dbReference type="RefSeq" id="WP_229892082.1">
    <property type="nucleotide sequence ID" value="NZ_BMUU01000001.1"/>
</dbReference>
<comment type="catalytic activity">
    <reaction evidence="13">
        <text>(2R)-2,3-bisphosphoglycerate + H2O = (2R)-2-phosphoglycerate + phosphate</text>
        <dbReference type="Rhea" id="RHEA:27381"/>
        <dbReference type="ChEBI" id="CHEBI:15377"/>
        <dbReference type="ChEBI" id="CHEBI:43474"/>
        <dbReference type="ChEBI" id="CHEBI:58248"/>
        <dbReference type="ChEBI" id="CHEBI:58289"/>
        <dbReference type="EC" id="3.1.3.80"/>
    </reaction>
    <physiologicalReaction direction="left-to-right" evidence="13">
        <dbReference type="Rhea" id="RHEA:27382"/>
    </physiologicalReaction>
</comment>
<evidence type="ECO:0000256" key="8">
    <source>
        <dbReference type="ARBA" id="ARBA00023136"/>
    </source>
</evidence>
<comment type="subcellular location">
    <subcellularLocation>
        <location evidence="1">Membrane</location>
    </subcellularLocation>
</comment>
<evidence type="ECO:0000256" key="2">
    <source>
        <dbReference type="ARBA" id="ARBA00008422"/>
    </source>
</evidence>
<evidence type="ECO:0000313" key="15">
    <source>
        <dbReference type="EMBL" id="GGY16381.1"/>
    </source>
</evidence>
<sequence length="453" mass="48522">MKRSLAATLAMSIAATVILSGGAAAHDRGDGGPSVRDLYETKAPYAPQQSTGRYQRAPKGFTAVFTENVARHGSRAMTDSGDGDTVLAVLRDAARQNALTGLGSKLAPQVEALLGAAAGLGYGNLSGRGVQEQRGIARRTEQRLPDLFRAIAAGEEPIEVETSGVTRAVDSARAFTGALAEYDPAVAGLIKDPVTDKDLLYFHKQPQNADYQDYAAKDPQLAAVLRRIDGAPRTARTAQHVVARLFRADFAAAMSADDRVAFAQALYQLFSAAPDLAAEAPTVDLGPFLTPADARWFAYLDDAEEFYEKGPAFVGRTITYKMAGVLLDDLLARAEAKATGASRSGAVLRFTHAEEIEPLAALMGLPGSTSPVRPDEPYAYDSNPWRGARVAPMAANIQWDLYASTPKEGKPATYLVRMLYNEKETAFKSACKPTDKGSYFYALTELRSCLKAS</sequence>
<dbReference type="EC" id="3.1.3.80" evidence="3"/>
<gene>
    <name evidence="15" type="ORF">GCM10010326_05460</name>
</gene>
<organism evidence="15 16">
    <name type="scientific">Streptomyces xanthochromogenes</name>
    <dbReference type="NCBI Taxonomy" id="67384"/>
    <lineage>
        <taxon>Bacteria</taxon>
        <taxon>Bacillati</taxon>
        <taxon>Actinomycetota</taxon>
        <taxon>Actinomycetes</taxon>
        <taxon>Kitasatosporales</taxon>
        <taxon>Streptomycetaceae</taxon>
        <taxon>Streptomyces</taxon>
    </lineage>
</organism>
<evidence type="ECO:0000256" key="5">
    <source>
        <dbReference type="ARBA" id="ARBA00018097"/>
    </source>
</evidence>
<evidence type="ECO:0000256" key="1">
    <source>
        <dbReference type="ARBA" id="ARBA00004370"/>
    </source>
</evidence>
<evidence type="ECO:0000256" key="6">
    <source>
        <dbReference type="ARBA" id="ARBA00022729"/>
    </source>
</evidence>
<keyword evidence="16" id="KW-1185">Reference proteome</keyword>
<comment type="catalytic activity">
    <reaction evidence="11">
        <text>1D-myo-inositol 1,2,4,5,6-pentakisphosphate + H2O = 1D-myo-inositol 1,2,5,6-tetrakisphosphate + phosphate</text>
        <dbReference type="Rhea" id="RHEA:77115"/>
        <dbReference type="ChEBI" id="CHEBI:15377"/>
        <dbReference type="ChEBI" id="CHEBI:43474"/>
        <dbReference type="ChEBI" id="CHEBI:57798"/>
        <dbReference type="ChEBI" id="CHEBI:195535"/>
        <dbReference type="EC" id="3.1.3.62"/>
    </reaction>
    <physiologicalReaction direction="left-to-right" evidence="11">
        <dbReference type="Rhea" id="RHEA:77116"/>
    </physiologicalReaction>
</comment>
<keyword evidence="15" id="KW-0449">Lipoprotein</keyword>
<keyword evidence="8" id="KW-0472">Membrane</keyword>
<comment type="catalytic activity">
    <reaction evidence="12">
        <text>1D-myo-inositol hexakisphosphate + H2O = 1D-myo-inositol 1,2,4,5,6-pentakisphosphate + phosphate</text>
        <dbReference type="Rhea" id="RHEA:16989"/>
        <dbReference type="ChEBI" id="CHEBI:15377"/>
        <dbReference type="ChEBI" id="CHEBI:43474"/>
        <dbReference type="ChEBI" id="CHEBI:57798"/>
        <dbReference type="ChEBI" id="CHEBI:58130"/>
        <dbReference type="EC" id="3.1.3.62"/>
    </reaction>
    <physiologicalReaction direction="left-to-right" evidence="12">
        <dbReference type="Rhea" id="RHEA:16990"/>
    </physiologicalReaction>
</comment>
<dbReference type="CDD" id="cd07061">
    <property type="entry name" value="HP_HAP_like"/>
    <property type="match status" value="1"/>
</dbReference>
<comment type="catalytic activity">
    <reaction evidence="10">
        <text>1D-myo-inositol 1,2,5,6-tetrakisphosphate + H2O = 1D-myo-inositol 1,2,6-trisphosphate + phosphate</text>
        <dbReference type="Rhea" id="RHEA:77119"/>
        <dbReference type="ChEBI" id="CHEBI:15377"/>
        <dbReference type="ChEBI" id="CHEBI:43474"/>
        <dbReference type="ChEBI" id="CHEBI:195535"/>
        <dbReference type="ChEBI" id="CHEBI:195537"/>
        <dbReference type="EC" id="3.1.3.62"/>
    </reaction>
    <physiologicalReaction direction="left-to-right" evidence="10">
        <dbReference type="Rhea" id="RHEA:77120"/>
    </physiologicalReaction>
</comment>
<dbReference type="SUPFAM" id="SSF53254">
    <property type="entry name" value="Phosphoglycerate mutase-like"/>
    <property type="match status" value="1"/>
</dbReference>
<comment type="caution">
    <text evidence="15">The sequence shown here is derived from an EMBL/GenBank/DDBJ whole genome shotgun (WGS) entry which is preliminary data.</text>
</comment>
<keyword evidence="6 14" id="KW-0732">Signal</keyword>
<keyword evidence="7" id="KW-0378">Hydrolase</keyword>
<dbReference type="Proteomes" id="UP000600946">
    <property type="component" value="Unassembled WGS sequence"/>
</dbReference>
<dbReference type="PANTHER" id="PTHR20963">
    <property type="entry name" value="MULTIPLE INOSITOL POLYPHOSPHATE PHOSPHATASE-RELATED"/>
    <property type="match status" value="1"/>
</dbReference>
<feature type="chain" id="PRO_5047482954" description="Multiple inositol polyphosphate phosphatase 1" evidence="14">
    <location>
        <begin position="26"/>
        <end position="453"/>
    </location>
</feature>
<evidence type="ECO:0000256" key="13">
    <source>
        <dbReference type="ARBA" id="ARBA00043832"/>
    </source>
</evidence>
<dbReference type="GeneID" id="96288570"/>
<dbReference type="EC" id="3.1.3.62" evidence="4"/>
<evidence type="ECO:0000256" key="14">
    <source>
        <dbReference type="SAM" id="SignalP"/>
    </source>
</evidence>
<name>A0ABQ2ZH87_9ACTN</name>
<evidence type="ECO:0000256" key="3">
    <source>
        <dbReference type="ARBA" id="ARBA00012976"/>
    </source>
</evidence>
<evidence type="ECO:0000313" key="16">
    <source>
        <dbReference type="Proteomes" id="UP000600946"/>
    </source>
</evidence>